<organism evidence="3">
    <name type="scientific">Soboliphyme baturini</name>
    <dbReference type="NCBI Taxonomy" id="241478"/>
    <lineage>
        <taxon>Eukaryota</taxon>
        <taxon>Metazoa</taxon>
        <taxon>Ecdysozoa</taxon>
        <taxon>Nematoda</taxon>
        <taxon>Enoplea</taxon>
        <taxon>Dorylaimia</taxon>
        <taxon>Dioctophymatida</taxon>
        <taxon>Dioctophymatoidea</taxon>
        <taxon>Soboliphymatidae</taxon>
        <taxon>Soboliphyme</taxon>
    </lineage>
</organism>
<dbReference type="EMBL" id="UZAM01012687">
    <property type="protein sequence ID" value="VDP22992.1"/>
    <property type="molecule type" value="Genomic_DNA"/>
</dbReference>
<protein>
    <submittedName>
        <fullName evidence="3">Secreted protein</fullName>
    </submittedName>
</protein>
<dbReference type="Proteomes" id="UP000270296">
    <property type="component" value="Unassembled WGS sequence"/>
</dbReference>
<evidence type="ECO:0000313" key="1">
    <source>
        <dbReference type="EMBL" id="VDP22992.1"/>
    </source>
</evidence>
<name>A0A183J0L2_9BILA</name>
<sequence length="144" mass="15473">MFLLTKELIKVHETNARDQSINSHTSSSSLPLMALFRWWHKSTSNTGGKSRAIVAETIADVASGDDGVAFDDDHRLNLSSSTSSPCLSAVLGTPSVADRRILRRSRKTSSATVVPAAAIPAAESSAIASDLRYFARLFVNCSCF</sequence>
<evidence type="ECO:0000313" key="2">
    <source>
        <dbReference type="Proteomes" id="UP000270296"/>
    </source>
</evidence>
<dbReference type="WBParaSite" id="SBAD_0000975301-mRNA-1">
    <property type="protein sequence ID" value="SBAD_0000975301-mRNA-1"/>
    <property type="gene ID" value="SBAD_0000975301"/>
</dbReference>
<dbReference type="AlphaFoldDB" id="A0A183J0L2"/>
<keyword evidence="2" id="KW-1185">Reference proteome</keyword>
<gene>
    <name evidence="1" type="ORF">SBAD_LOCUS9410</name>
</gene>
<proteinExistence type="predicted"/>
<reference evidence="1 2" key="2">
    <citation type="submission" date="2018-11" db="EMBL/GenBank/DDBJ databases">
        <authorList>
            <consortium name="Pathogen Informatics"/>
        </authorList>
    </citation>
    <scope>NUCLEOTIDE SEQUENCE [LARGE SCALE GENOMIC DNA]</scope>
</reference>
<reference evidence="3" key="1">
    <citation type="submission" date="2016-06" db="UniProtKB">
        <authorList>
            <consortium name="WormBaseParasite"/>
        </authorList>
    </citation>
    <scope>IDENTIFICATION</scope>
</reference>
<accession>A0A183J0L2</accession>
<evidence type="ECO:0000313" key="3">
    <source>
        <dbReference type="WBParaSite" id="SBAD_0000975301-mRNA-1"/>
    </source>
</evidence>